<sequence length="101" mass="11234">MKKTKIEKIDYPLVTLCGIKNKTQISAAVSGAANAPMLLPGDILNDSGLSEDDRISRVLDRIRENIMSDLAGSKEYREFVLRNVLKQMFENLTGNNAGFPY</sequence>
<accession>A0A645DK56</accession>
<dbReference type="EMBL" id="VSSQ01037193">
    <property type="protein sequence ID" value="MPM89820.1"/>
    <property type="molecule type" value="Genomic_DNA"/>
</dbReference>
<reference evidence="1" key="1">
    <citation type="submission" date="2019-08" db="EMBL/GenBank/DDBJ databases">
        <authorList>
            <person name="Kucharzyk K."/>
            <person name="Murdoch R.W."/>
            <person name="Higgins S."/>
            <person name="Loffler F."/>
        </authorList>
    </citation>
    <scope>NUCLEOTIDE SEQUENCE</scope>
</reference>
<dbReference type="AlphaFoldDB" id="A0A645DK56"/>
<name>A0A645DK56_9ZZZZ</name>
<comment type="caution">
    <text evidence="1">The sequence shown here is derived from an EMBL/GenBank/DDBJ whole genome shotgun (WGS) entry which is preliminary data.</text>
</comment>
<gene>
    <name evidence="1" type="ORF">SDC9_136935</name>
</gene>
<dbReference type="SUPFAM" id="SSF55447">
    <property type="entry name" value="CO dehydrogenase flavoprotein C-terminal domain-like"/>
    <property type="match status" value="1"/>
</dbReference>
<evidence type="ECO:0000313" key="1">
    <source>
        <dbReference type="EMBL" id="MPM89820.1"/>
    </source>
</evidence>
<protein>
    <recommendedName>
        <fullName evidence="2">CO dehydrogenase flavoprotein C-terminal domain-containing protein</fullName>
    </recommendedName>
</protein>
<organism evidence="1">
    <name type="scientific">bioreactor metagenome</name>
    <dbReference type="NCBI Taxonomy" id="1076179"/>
    <lineage>
        <taxon>unclassified sequences</taxon>
        <taxon>metagenomes</taxon>
        <taxon>ecological metagenomes</taxon>
    </lineage>
</organism>
<proteinExistence type="predicted"/>
<evidence type="ECO:0008006" key="2">
    <source>
        <dbReference type="Google" id="ProtNLM"/>
    </source>
</evidence>
<dbReference type="InterPro" id="IPR036683">
    <property type="entry name" value="CO_DH_flav_C_dom_sf"/>
</dbReference>